<dbReference type="GeneID" id="113067143"/>
<feature type="compositionally biased region" description="Polar residues" evidence="5">
    <location>
        <begin position="758"/>
        <end position="773"/>
    </location>
</feature>
<feature type="domain" description="AIG1-type G" evidence="6">
    <location>
        <begin position="514"/>
        <end position="714"/>
    </location>
</feature>
<evidence type="ECO:0000256" key="5">
    <source>
        <dbReference type="SAM" id="MobiDB-lite"/>
    </source>
</evidence>
<dbReference type="Gene3D" id="3.40.50.300">
    <property type="entry name" value="P-loop containing nucleotide triphosphate hydrolases"/>
    <property type="match status" value="3"/>
</dbReference>
<reference evidence="8" key="1">
    <citation type="submission" date="2025-08" db="UniProtKB">
        <authorList>
            <consortium name="RefSeq"/>
        </authorList>
    </citation>
    <scope>IDENTIFICATION</scope>
    <source>
        <strain evidence="8">Wakin</strain>
        <tissue evidence="8">Muscle</tissue>
    </source>
</reference>
<keyword evidence="4" id="KW-0175">Coiled coil</keyword>
<dbReference type="FunFam" id="3.40.50.300:FF:001809">
    <property type="entry name" value="Si:ch1073-365p7.2"/>
    <property type="match status" value="2"/>
</dbReference>
<feature type="coiled-coil region" evidence="4">
    <location>
        <begin position="479"/>
        <end position="513"/>
    </location>
</feature>
<gene>
    <name evidence="8" type="primary">LOC113067143</name>
</gene>
<dbReference type="PANTHER" id="PTHR10903">
    <property type="entry name" value="GTPASE, IMAP FAMILY MEMBER-RELATED"/>
    <property type="match status" value="1"/>
</dbReference>
<accession>A0A6P6MGU9</accession>
<dbReference type="PROSITE" id="PS51720">
    <property type="entry name" value="G_AIG1"/>
    <property type="match status" value="3"/>
</dbReference>
<dbReference type="InterPro" id="IPR027417">
    <property type="entry name" value="P-loop_NTPase"/>
</dbReference>
<keyword evidence="2" id="KW-0547">Nucleotide-binding</keyword>
<feature type="domain" description="AIG1-type G" evidence="6">
    <location>
        <begin position="42"/>
        <end position="241"/>
    </location>
</feature>
<comment type="similarity">
    <text evidence="1">Belongs to the TRAFAC class TrmE-Era-EngA-EngB-Septin-like GTPase superfamily. AIG1/Toc34/Toc159-like paraseptin GTPase family. IAN subfamily.</text>
</comment>
<dbReference type="InterPro" id="IPR045058">
    <property type="entry name" value="GIMA/IAN/Toc"/>
</dbReference>
<evidence type="ECO:0000313" key="8">
    <source>
        <dbReference type="RefSeq" id="XP_026095201.1"/>
    </source>
</evidence>
<evidence type="ECO:0000256" key="2">
    <source>
        <dbReference type="ARBA" id="ARBA00022741"/>
    </source>
</evidence>
<evidence type="ECO:0000256" key="4">
    <source>
        <dbReference type="SAM" id="Coils"/>
    </source>
</evidence>
<name>A0A6P6MGU9_CARAU</name>
<evidence type="ECO:0000256" key="3">
    <source>
        <dbReference type="ARBA" id="ARBA00023134"/>
    </source>
</evidence>
<feature type="region of interest" description="Disordered" evidence="5">
    <location>
        <begin position="757"/>
        <end position="780"/>
    </location>
</feature>
<dbReference type="PANTHER" id="PTHR10903:SF107">
    <property type="entry name" value="GTPASE IMAP FAMILY MEMBER 4-LIKE-RELATED"/>
    <property type="match status" value="1"/>
</dbReference>
<dbReference type="InterPro" id="IPR006703">
    <property type="entry name" value="G_AIG1"/>
</dbReference>
<organism evidence="7 8">
    <name type="scientific">Carassius auratus</name>
    <name type="common">Goldfish</name>
    <dbReference type="NCBI Taxonomy" id="7957"/>
    <lineage>
        <taxon>Eukaryota</taxon>
        <taxon>Metazoa</taxon>
        <taxon>Chordata</taxon>
        <taxon>Craniata</taxon>
        <taxon>Vertebrata</taxon>
        <taxon>Euteleostomi</taxon>
        <taxon>Actinopterygii</taxon>
        <taxon>Neopterygii</taxon>
        <taxon>Teleostei</taxon>
        <taxon>Ostariophysi</taxon>
        <taxon>Cypriniformes</taxon>
        <taxon>Cyprinidae</taxon>
        <taxon>Cyprininae</taxon>
        <taxon>Carassius</taxon>
    </lineage>
</organism>
<dbReference type="Proteomes" id="UP000515129">
    <property type="component" value="Chromosome 50"/>
</dbReference>
<proteinExistence type="inferred from homology"/>
<evidence type="ECO:0000259" key="6">
    <source>
        <dbReference type="PROSITE" id="PS51720"/>
    </source>
</evidence>
<evidence type="ECO:0000256" key="1">
    <source>
        <dbReference type="ARBA" id="ARBA00008535"/>
    </source>
</evidence>
<protein>
    <submittedName>
        <fullName evidence="8">GTPase IMAP family member 8 isoform X2</fullName>
    </submittedName>
</protein>
<dbReference type="SUPFAM" id="SSF52540">
    <property type="entry name" value="P-loop containing nucleoside triphosphate hydrolases"/>
    <property type="match status" value="3"/>
</dbReference>
<evidence type="ECO:0000313" key="7">
    <source>
        <dbReference type="Proteomes" id="UP000515129"/>
    </source>
</evidence>
<dbReference type="GO" id="GO:0005525">
    <property type="term" value="F:GTP binding"/>
    <property type="evidence" value="ECO:0007669"/>
    <property type="project" value="UniProtKB-KW"/>
</dbReference>
<keyword evidence="3" id="KW-0342">GTP-binding</keyword>
<dbReference type="AlphaFoldDB" id="A0A6P6MGU9"/>
<dbReference type="RefSeq" id="XP_026095201.1">
    <property type="nucleotide sequence ID" value="XM_026239416.1"/>
</dbReference>
<sequence length="839" mass="96083">MKTRNEGLNMSDQSTQHELMVQGRNSPISCPDIKLSEIRMLMIGGRQLMGEVEASGKSSAGNIILGRNAFDISRRTARSVEATGDVHGRHLTVVDTPGWWWHYSVEYTPKFDRREIIRSPTLCLPGPHAFLLVIPVDLAFPNIYRMTLEQQIKFLSTEVWKHIIVLFTSTEPCDESSMKNKVRKWPDLQQLLGRCHNRYHILNINNQSDNTQVITLLEKIEKMVAQNTGHHFKIGRNIYVADEREKVNRERAHQRILAVKRQRAELRAKIRDGPQHLTDIRIVILGAAWAARSSAGNIILGKEAFKVDDSRTTVCCEVEHAEVYGRQLTVVDTPGWYCNVHIESTSELDKLEIRRSVCLCPPGPHVILLTIPIAITYNKIYNKVLEEHMELLGKKVWNHTLVLFTRGDWLGDTAIEERIENEGKQLQWLIKKCGNRYHVFNCKQNTDSTQVLELLAKIEEMMMENNGCHYVPETDSNPSTELEIKMKIAKRNMRKVRRQRDILQELLKEQKYKLSDLRLVLLGGEGVGKSTSGNVILQANVFQNMQGENCKIKKKIKQCVMHQRKVEGWHVSVVDTPGWSSSTLENAKEIVQCVTVCSPGPHAFLLVLPAHQSYTQKAQKTVEQHMNLFGKCVWRHTLVLFTGGRWLRERPIEQYTACEEEALQELIERCGNRYYMLDEKGNKSQVKNLFKLIDEMVRRNRGECFTLEKKDIKASPAVLQVLNESETLRDEWNKREDELIEKMLKAAVVDLDAEESKQSSYRQRGSISQSTAPSEDSLSESSISIGAETLNPDVKVWSWLCHFPNNGASLDITPETSDMATLKYLSKIRDQKHARSLSF</sequence>
<feature type="domain" description="AIG1-type G" evidence="6">
    <location>
        <begin position="277"/>
        <end position="479"/>
    </location>
</feature>
<dbReference type="Pfam" id="PF04548">
    <property type="entry name" value="AIG1"/>
    <property type="match status" value="3"/>
</dbReference>
<keyword evidence="7" id="KW-1185">Reference proteome</keyword>